<evidence type="ECO:0000313" key="4">
    <source>
        <dbReference type="Proteomes" id="UP000625079"/>
    </source>
</evidence>
<gene>
    <name evidence="1" type="ORF">GCM10010987_27970</name>
    <name evidence="2" type="ORF">XH86_19475</name>
</gene>
<dbReference type="EMBL" id="CP030057">
    <property type="protein sequence ID" value="QOZ60658.1"/>
    <property type="molecule type" value="Genomic_DNA"/>
</dbReference>
<organism evidence="1 4">
    <name type="scientific">Bradyrhizobium guangdongense</name>
    <dbReference type="NCBI Taxonomy" id="1325090"/>
    <lineage>
        <taxon>Bacteria</taxon>
        <taxon>Pseudomonadati</taxon>
        <taxon>Pseudomonadota</taxon>
        <taxon>Alphaproteobacteria</taxon>
        <taxon>Hyphomicrobiales</taxon>
        <taxon>Nitrobacteraceae</taxon>
        <taxon>Bradyrhizobium</taxon>
    </lineage>
</organism>
<protein>
    <submittedName>
        <fullName evidence="1">Uncharacterized protein</fullName>
    </submittedName>
</protein>
<sequence>MRVGRERPHNDKLPAGDWALGIENPEIAALVGQFVAAIVHVEEHLAIFYGRLILLPSRSDDVARQAFRSMRMAESKIQAMRAVLQNSHVHAEKPAIFDEVIDRYEKINAKRNEYAHALWYTHESGRVFKTKVTTDALRFDEMNRQEVTQNQLGQDLRNLAALSAKIQEAIAWEDPRPIAHGKRRIQW</sequence>
<dbReference type="Proteomes" id="UP000625079">
    <property type="component" value="Unassembled WGS sequence"/>
</dbReference>
<evidence type="ECO:0000313" key="2">
    <source>
        <dbReference type="EMBL" id="QOZ60658.1"/>
    </source>
</evidence>
<proteinExistence type="predicted"/>
<evidence type="ECO:0000313" key="3">
    <source>
        <dbReference type="Proteomes" id="UP000593880"/>
    </source>
</evidence>
<evidence type="ECO:0000313" key="1">
    <source>
        <dbReference type="EMBL" id="GGI24155.1"/>
    </source>
</evidence>
<dbReference type="AlphaFoldDB" id="A0A410V7K6"/>
<reference evidence="2 3" key="2">
    <citation type="submission" date="2018-06" db="EMBL/GenBank/DDBJ databases">
        <title>Comparative genomics of rhizobia nodulating Arachis hypogaea in China.</title>
        <authorList>
            <person name="Li Y."/>
        </authorList>
    </citation>
    <scope>NUCLEOTIDE SEQUENCE [LARGE SCALE GENOMIC DNA]</scope>
    <source>
        <strain evidence="2 3">CCBAU 51658</strain>
    </source>
</reference>
<keyword evidence="3" id="KW-1185">Reference proteome</keyword>
<reference evidence="1" key="3">
    <citation type="submission" date="2022-12" db="EMBL/GenBank/DDBJ databases">
        <authorList>
            <person name="Sun Q."/>
            <person name="Zhou Y."/>
        </authorList>
    </citation>
    <scope>NUCLEOTIDE SEQUENCE</scope>
    <source>
        <strain evidence="1">CGMCC 1.15034</strain>
    </source>
</reference>
<dbReference type="Proteomes" id="UP000593880">
    <property type="component" value="Chromosome"/>
</dbReference>
<dbReference type="EMBL" id="BMHC01000004">
    <property type="protein sequence ID" value="GGI24155.1"/>
    <property type="molecule type" value="Genomic_DNA"/>
</dbReference>
<accession>A0A410V7K6</accession>
<name>A0A410V7K6_9BRAD</name>
<reference evidence="1" key="1">
    <citation type="journal article" date="2014" name="Int. J. Syst. Evol. Microbiol.">
        <title>Complete genome sequence of Corynebacterium casei LMG S-19264T (=DSM 44701T), isolated from a smear-ripened cheese.</title>
        <authorList>
            <consortium name="US DOE Joint Genome Institute (JGI-PGF)"/>
            <person name="Walter F."/>
            <person name="Albersmeier A."/>
            <person name="Kalinowski J."/>
            <person name="Ruckert C."/>
        </authorList>
    </citation>
    <scope>NUCLEOTIDE SEQUENCE</scope>
    <source>
        <strain evidence="1">CGMCC 1.15034</strain>
    </source>
</reference>